<dbReference type="RefSeq" id="WP_377025796.1">
    <property type="nucleotide sequence ID" value="NZ_JBHLTS010000077.1"/>
</dbReference>
<gene>
    <name evidence="1" type="ORF">ACFFGT_27905</name>
</gene>
<accession>A0ABV6LF55</accession>
<dbReference type="EMBL" id="JBHLTS010000077">
    <property type="protein sequence ID" value="MFC0518071.1"/>
    <property type="molecule type" value="Genomic_DNA"/>
</dbReference>
<sequence length="1249" mass="140757">MISKLNPQHIKYRDGLSQSARVSPELDPDNIKVDERRLEDFIHFARELAGHLNFYNEQNQPAGTWAGFLTHPLYLGREKEWLEDLAVFIEDTETFSANYPAEAQAFSSPHLALFITFLKLLENVQKQLNTFSKQHLDFYYHQLLGLSKRKPVPDVANVIVQLSPDVNQLLLPKGTVLNAGKDNNGLDLLYRTQKETLITRAAVACIKTLFVDTETIKPAGMGQDDPKETIKDLLSIGLNYDTFDPLLFSDGKDINKTLLSETAAKYQLKPYELEDAVSYALLKPGTVSFYQVIQNLKQAYQRHKIHLQRLAIRDTLPLFALITQVMSDENGMMPLFMDKRVTKDIFLRLSSLFPGNDLQPQNQSEEQSRAALYIKRDLLLSLADFKQLTALLEKQKNITDADWVTAYAILAGVLEKKGKIYELPVFQHWYGIQAADMPGRPTDKTGPIALGKNDDALQMGTVPLGFAIASPHFALSEGERTINLQLKIQAGSPLKLTRLKKELSETRLPPFRYLLGKGNDWKEITDSKAELLYDGFDVLHIRLNVDAQKLVEAGQQLLPPYMSNIAVDKPILALLLNHQSSKTGSEEVNGVERWYDYFQDMEIKEIKVDVSVKGLQSSLRIQNDFAELSPQKPFEPFGAQPQPGNNFYFTHPELAAKRLHTLSLNFTWINKPASFENYYSDYRSVADKTASEKGLTVNFGFKARVRVYTNQTPAVLTDKDINLFESNTITLAKTHEELPLDVLDNRDEVVSQKRYFSLELLQDFNHGVYPVLQTLQMVNYSDADLKKYILNPPYTPKLQRFTVDYTTTFTLGAETWGAPATIFRIGPFGYAKLSEGLLQPFTLLPVFKQQGHLYIGISGAQKNQNLTLLFQLAEATANPELRPPALTWSFLCDNTWQPLPAASIITDTTNNLTSNGIIEFSIPGEITDNNTLFQEGLCWLSATAHENVAALPAIVDIAAQAVATVFTNPGDAGGHYDAALPSGSIKKTQQDFAGIAKLNQPYPSEHGRPAEHDNLFYTRVSERIRHKNRVLTLWDYERLVLENFPEIYKVKCIPVNTPGQNELSGAVDIIVVPDIKRNAAFNSFEPRASVSLLQRITAWLERRTPPFAEIKVRNAVYVKIRVKTLVSIKKGLSKEYYRQQLDTDLKKLFSPWAFDHDADLIIGGAVYQNVVVYFIANLPYIEHVAALSLTQGKADGTYEDLKPMNTQNTDVILVSAPAHTIHLMEDDDVPLDPRVGIGYMEIALDFRVY</sequence>
<protein>
    <submittedName>
        <fullName evidence="1">Baseplate J/gp47 family protein</fullName>
    </submittedName>
</protein>
<proteinExistence type="predicted"/>
<organism evidence="1 2">
    <name type="scientific">Mucilaginibacter angelicae</name>
    <dbReference type="NCBI Taxonomy" id="869718"/>
    <lineage>
        <taxon>Bacteria</taxon>
        <taxon>Pseudomonadati</taxon>
        <taxon>Bacteroidota</taxon>
        <taxon>Sphingobacteriia</taxon>
        <taxon>Sphingobacteriales</taxon>
        <taxon>Sphingobacteriaceae</taxon>
        <taxon>Mucilaginibacter</taxon>
    </lineage>
</organism>
<keyword evidence="2" id="KW-1185">Reference proteome</keyword>
<name>A0ABV6LF55_9SPHI</name>
<reference evidence="1 2" key="1">
    <citation type="submission" date="2024-09" db="EMBL/GenBank/DDBJ databases">
        <authorList>
            <person name="Sun Q."/>
            <person name="Mori K."/>
        </authorList>
    </citation>
    <scope>NUCLEOTIDE SEQUENCE [LARGE SCALE GENOMIC DNA]</scope>
    <source>
        <strain evidence="1 2">NCAIM B.02415</strain>
    </source>
</reference>
<dbReference type="Proteomes" id="UP001589828">
    <property type="component" value="Unassembled WGS sequence"/>
</dbReference>
<evidence type="ECO:0000313" key="1">
    <source>
        <dbReference type="EMBL" id="MFC0518071.1"/>
    </source>
</evidence>
<comment type="caution">
    <text evidence="1">The sequence shown here is derived from an EMBL/GenBank/DDBJ whole genome shotgun (WGS) entry which is preliminary data.</text>
</comment>
<evidence type="ECO:0000313" key="2">
    <source>
        <dbReference type="Proteomes" id="UP001589828"/>
    </source>
</evidence>